<name>A0A495J721_9SPHI</name>
<evidence type="ECO:0000313" key="1">
    <source>
        <dbReference type="EMBL" id="RKR84208.1"/>
    </source>
</evidence>
<evidence type="ECO:0000313" key="2">
    <source>
        <dbReference type="Proteomes" id="UP000268007"/>
    </source>
</evidence>
<dbReference type="Proteomes" id="UP000268007">
    <property type="component" value="Unassembled WGS sequence"/>
</dbReference>
<accession>A0A495J721</accession>
<dbReference type="AlphaFoldDB" id="A0A495J721"/>
<keyword evidence="2" id="KW-1185">Reference proteome</keyword>
<dbReference type="EMBL" id="RBKU01000001">
    <property type="protein sequence ID" value="RKR84208.1"/>
    <property type="molecule type" value="Genomic_DNA"/>
</dbReference>
<dbReference type="RefSeq" id="WP_262707427.1">
    <property type="nucleotide sequence ID" value="NZ_RBKU01000001.1"/>
</dbReference>
<gene>
    <name evidence="1" type="ORF">BDD43_4436</name>
</gene>
<proteinExistence type="predicted"/>
<reference evidence="1 2" key="1">
    <citation type="submission" date="2018-10" db="EMBL/GenBank/DDBJ databases">
        <title>Genomic Encyclopedia of Archaeal and Bacterial Type Strains, Phase II (KMG-II): from individual species to whole genera.</title>
        <authorList>
            <person name="Goeker M."/>
        </authorList>
    </citation>
    <scope>NUCLEOTIDE SEQUENCE [LARGE SCALE GENOMIC DNA]</scope>
    <source>
        <strain evidence="1 2">DSM 18602</strain>
    </source>
</reference>
<organism evidence="1 2">
    <name type="scientific">Mucilaginibacter gracilis</name>
    <dbReference type="NCBI Taxonomy" id="423350"/>
    <lineage>
        <taxon>Bacteria</taxon>
        <taxon>Pseudomonadati</taxon>
        <taxon>Bacteroidota</taxon>
        <taxon>Sphingobacteriia</taxon>
        <taxon>Sphingobacteriales</taxon>
        <taxon>Sphingobacteriaceae</taxon>
        <taxon>Mucilaginibacter</taxon>
    </lineage>
</organism>
<protein>
    <submittedName>
        <fullName evidence="1">Uncharacterized protein</fullName>
    </submittedName>
</protein>
<comment type="caution">
    <text evidence="1">The sequence shown here is derived from an EMBL/GenBank/DDBJ whole genome shotgun (WGS) entry which is preliminary data.</text>
</comment>
<sequence length="42" mass="5138">MYEIFIEFLDQIFWEGYASQLAAENPQEFQNAYKDFYDNYNA</sequence>